<accession>A0A6G3WJH1</accession>
<reference evidence="1" key="1">
    <citation type="submission" date="2020-01" db="EMBL/GenBank/DDBJ databases">
        <title>Insect and environment-associated Actinomycetes.</title>
        <authorList>
            <person name="Currrie C."/>
            <person name="Chevrette M."/>
            <person name="Carlson C."/>
            <person name="Stubbendieck R."/>
            <person name="Wendt-Pienkowski E."/>
        </authorList>
    </citation>
    <scope>NUCLEOTIDE SEQUENCE</scope>
    <source>
        <strain evidence="1">SID7499</strain>
    </source>
</reference>
<name>A0A6G3WJH1_9ACTN</name>
<protein>
    <recommendedName>
        <fullName evidence="2">TetR/AcrR family transcriptional regulator</fullName>
    </recommendedName>
</protein>
<evidence type="ECO:0008006" key="2">
    <source>
        <dbReference type="Google" id="ProtNLM"/>
    </source>
</evidence>
<dbReference type="AlphaFoldDB" id="A0A6G3WJH1"/>
<proteinExistence type="predicted"/>
<dbReference type="EMBL" id="JAAGMN010000415">
    <property type="protein sequence ID" value="NEE05665.1"/>
    <property type="molecule type" value="Genomic_DNA"/>
</dbReference>
<sequence>PAAEEPFYALLDEVIDRGPDDDDPVSEPCIAYAAFLLSTARTQLLQRLDGLHLLSANNNLARARAVQLFENLVTARNAPAELRGETAHE</sequence>
<evidence type="ECO:0000313" key="1">
    <source>
        <dbReference type="EMBL" id="NEE05665.1"/>
    </source>
</evidence>
<organism evidence="1">
    <name type="scientific">Streptomyces sp. SID7499</name>
    <dbReference type="NCBI Taxonomy" id="2706086"/>
    <lineage>
        <taxon>Bacteria</taxon>
        <taxon>Bacillati</taxon>
        <taxon>Actinomycetota</taxon>
        <taxon>Actinomycetes</taxon>
        <taxon>Kitasatosporales</taxon>
        <taxon>Streptomycetaceae</taxon>
        <taxon>Streptomyces</taxon>
    </lineage>
</organism>
<feature type="non-terminal residue" evidence="1">
    <location>
        <position position="1"/>
    </location>
</feature>
<gene>
    <name evidence="1" type="ORF">G3M58_04375</name>
</gene>
<comment type="caution">
    <text evidence="1">The sequence shown here is derived from an EMBL/GenBank/DDBJ whole genome shotgun (WGS) entry which is preliminary data.</text>
</comment>